<gene>
    <name evidence="2" type="ordered locus">ROP_63270</name>
</gene>
<evidence type="ECO:0000313" key="2">
    <source>
        <dbReference type="EMBL" id="BAH54574.1"/>
    </source>
</evidence>
<accession>C1B179</accession>
<protein>
    <submittedName>
        <fullName evidence="2">Hypothetical membrane protein</fullName>
    </submittedName>
</protein>
<dbReference type="Proteomes" id="UP000002212">
    <property type="component" value="Chromosome"/>
</dbReference>
<sequence>MLGAMEWDLPKLFNRPAQLTDAPIDTERAARRISAYIYGNILVLAALIPVTKAQETVGIAIVVGAALSTFLAHLFAESVGQTLRLDRTLTRAERSGELRDGLPILTSAVVPSVILCAALIGWLEPRTAQLIAELVMITRIASISYVISRLRRERVTSGTHWAAFGLAVVASAIVIVKVFLTH</sequence>
<evidence type="ECO:0000313" key="3">
    <source>
        <dbReference type="Proteomes" id="UP000002212"/>
    </source>
</evidence>
<evidence type="ECO:0000256" key="1">
    <source>
        <dbReference type="SAM" id="Phobius"/>
    </source>
</evidence>
<feature type="transmembrane region" description="Helical" evidence="1">
    <location>
        <begin position="128"/>
        <end position="147"/>
    </location>
</feature>
<feature type="transmembrane region" description="Helical" evidence="1">
    <location>
        <begin position="33"/>
        <end position="51"/>
    </location>
</feature>
<reference evidence="2 3" key="1">
    <citation type="submission" date="2009-03" db="EMBL/GenBank/DDBJ databases">
        <title>Comparison of the complete genome sequences of Rhodococcus erythropolis PR4 and Rhodococcus opacus B4.</title>
        <authorList>
            <person name="Takarada H."/>
            <person name="Sekine M."/>
            <person name="Hosoyama A."/>
            <person name="Yamada R."/>
            <person name="Fujisawa T."/>
            <person name="Omata S."/>
            <person name="Shimizu A."/>
            <person name="Tsukatani N."/>
            <person name="Tanikawa S."/>
            <person name="Fujita N."/>
            <person name="Harayama S."/>
        </authorList>
    </citation>
    <scope>NUCLEOTIDE SEQUENCE [LARGE SCALE GENOMIC DNA]</scope>
    <source>
        <strain evidence="2 3">B4</strain>
    </source>
</reference>
<keyword evidence="1" id="KW-1133">Transmembrane helix</keyword>
<feature type="transmembrane region" description="Helical" evidence="1">
    <location>
        <begin position="159"/>
        <end position="180"/>
    </location>
</feature>
<feature type="transmembrane region" description="Helical" evidence="1">
    <location>
        <begin position="101"/>
        <end position="122"/>
    </location>
</feature>
<keyword evidence="1" id="KW-0812">Transmembrane</keyword>
<name>C1B179_RHOOB</name>
<dbReference type="AlphaFoldDB" id="C1B179"/>
<dbReference type="HOGENOM" id="CLU_129301_0_0_11"/>
<proteinExistence type="predicted"/>
<dbReference type="PATRIC" id="fig|632772.20.peg.6607"/>
<dbReference type="KEGG" id="rop:ROP_63270"/>
<dbReference type="EMBL" id="AP011115">
    <property type="protein sequence ID" value="BAH54574.1"/>
    <property type="molecule type" value="Genomic_DNA"/>
</dbReference>
<dbReference type="STRING" id="632772.ROP_63270"/>
<keyword evidence="1" id="KW-0472">Membrane</keyword>
<feature type="transmembrane region" description="Helical" evidence="1">
    <location>
        <begin position="57"/>
        <end position="80"/>
    </location>
</feature>
<organism evidence="2 3">
    <name type="scientific">Rhodococcus opacus (strain B4)</name>
    <dbReference type="NCBI Taxonomy" id="632772"/>
    <lineage>
        <taxon>Bacteria</taxon>
        <taxon>Bacillati</taxon>
        <taxon>Actinomycetota</taxon>
        <taxon>Actinomycetes</taxon>
        <taxon>Mycobacteriales</taxon>
        <taxon>Nocardiaceae</taxon>
        <taxon>Rhodococcus</taxon>
    </lineage>
</organism>